<proteinExistence type="inferred from homology"/>
<evidence type="ECO:0000256" key="7">
    <source>
        <dbReference type="ARBA" id="ARBA00022605"/>
    </source>
</evidence>
<feature type="compositionally biased region" description="Polar residues" evidence="14">
    <location>
        <begin position="291"/>
        <end position="302"/>
    </location>
</feature>
<dbReference type="CDD" id="cd06446">
    <property type="entry name" value="Trp-synth_B"/>
    <property type="match status" value="1"/>
</dbReference>
<dbReference type="Gene3D" id="3.40.50.1100">
    <property type="match status" value="2"/>
</dbReference>
<evidence type="ECO:0000256" key="6">
    <source>
        <dbReference type="ARBA" id="ARBA00018724"/>
    </source>
</evidence>
<keyword evidence="11 13" id="KW-0456">Lyase</keyword>
<evidence type="ECO:0000256" key="14">
    <source>
        <dbReference type="SAM" id="MobiDB-lite"/>
    </source>
</evidence>
<dbReference type="NCBIfam" id="TIGR00263">
    <property type="entry name" value="trpB"/>
    <property type="match status" value="1"/>
</dbReference>
<keyword evidence="9 13" id="KW-0663">Pyridoxal phosphate</keyword>
<dbReference type="SUPFAM" id="SSF53686">
    <property type="entry name" value="Tryptophan synthase beta subunit-like PLP-dependent enzymes"/>
    <property type="match status" value="1"/>
</dbReference>
<evidence type="ECO:0000256" key="9">
    <source>
        <dbReference type="ARBA" id="ARBA00022898"/>
    </source>
</evidence>
<comment type="pathway">
    <text evidence="2 13">Amino-acid biosynthesis; L-tryptophan biosynthesis; L-tryptophan from chorismate: step 5/5.</text>
</comment>
<comment type="catalytic activity">
    <reaction evidence="12 13">
        <text>(1S,2R)-1-C-(indol-3-yl)glycerol 3-phosphate + L-serine = D-glyceraldehyde 3-phosphate + L-tryptophan + H2O</text>
        <dbReference type="Rhea" id="RHEA:10532"/>
        <dbReference type="ChEBI" id="CHEBI:15377"/>
        <dbReference type="ChEBI" id="CHEBI:33384"/>
        <dbReference type="ChEBI" id="CHEBI:57912"/>
        <dbReference type="ChEBI" id="CHEBI:58866"/>
        <dbReference type="ChEBI" id="CHEBI:59776"/>
        <dbReference type="EC" id="4.2.1.20"/>
    </reaction>
</comment>
<evidence type="ECO:0000313" key="17">
    <source>
        <dbReference type="Proteomes" id="UP001220324"/>
    </source>
</evidence>
<dbReference type="Pfam" id="PF00290">
    <property type="entry name" value="Trp_syntA"/>
    <property type="match status" value="1"/>
</dbReference>
<evidence type="ECO:0000256" key="4">
    <source>
        <dbReference type="ARBA" id="ARBA00006095"/>
    </source>
</evidence>
<name>A0AAD6CQM2_9EURO</name>
<dbReference type="Proteomes" id="UP001220324">
    <property type="component" value="Unassembled WGS sequence"/>
</dbReference>
<evidence type="ECO:0000256" key="8">
    <source>
        <dbReference type="ARBA" id="ARBA00022822"/>
    </source>
</evidence>
<evidence type="ECO:0000259" key="15">
    <source>
        <dbReference type="Pfam" id="PF00291"/>
    </source>
</evidence>
<dbReference type="InterPro" id="IPR011060">
    <property type="entry name" value="RibuloseP-bd_barrel"/>
</dbReference>
<feature type="region of interest" description="Disordered" evidence="14">
    <location>
        <begin position="271"/>
        <end position="302"/>
    </location>
</feature>
<evidence type="ECO:0000256" key="11">
    <source>
        <dbReference type="ARBA" id="ARBA00023239"/>
    </source>
</evidence>
<dbReference type="AlphaFoldDB" id="A0AAD6CQM2"/>
<feature type="domain" description="Tryptophan synthase beta chain-like PALP" evidence="15">
    <location>
        <begin position="351"/>
        <end position="681"/>
    </location>
</feature>
<evidence type="ECO:0000256" key="3">
    <source>
        <dbReference type="ARBA" id="ARBA00005761"/>
    </source>
</evidence>
<gene>
    <name evidence="16" type="ORF">N7494_009752</name>
</gene>
<organism evidence="16 17">
    <name type="scientific">Penicillium frequentans</name>
    <dbReference type="NCBI Taxonomy" id="3151616"/>
    <lineage>
        <taxon>Eukaryota</taxon>
        <taxon>Fungi</taxon>
        <taxon>Dikarya</taxon>
        <taxon>Ascomycota</taxon>
        <taxon>Pezizomycotina</taxon>
        <taxon>Eurotiomycetes</taxon>
        <taxon>Eurotiomycetidae</taxon>
        <taxon>Eurotiales</taxon>
        <taxon>Aspergillaceae</taxon>
        <taxon>Penicillium</taxon>
    </lineage>
</organism>
<dbReference type="HAMAP" id="MF_00131">
    <property type="entry name" value="Trp_synth_alpha"/>
    <property type="match status" value="1"/>
</dbReference>
<comment type="cofactor">
    <cofactor evidence="1 13">
        <name>pyridoxal 5'-phosphate</name>
        <dbReference type="ChEBI" id="CHEBI:597326"/>
    </cofactor>
</comment>
<dbReference type="InterPro" id="IPR001926">
    <property type="entry name" value="TrpB-like_PALP"/>
</dbReference>
<evidence type="ECO:0000256" key="10">
    <source>
        <dbReference type="ARBA" id="ARBA00023141"/>
    </source>
</evidence>
<keyword evidence="8 13" id="KW-0822">Tryptophan biosynthesis</keyword>
<dbReference type="EMBL" id="JAQIZZ010000007">
    <property type="protein sequence ID" value="KAJ5533200.1"/>
    <property type="molecule type" value="Genomic_DNA"/>
</dbReference>
<dbReference type="InterPro" id="IPR006653">
    <property type="entry name" value="Trp_synth_b_CS"/>
</dbReference>
<dbReference type="Pfam" id="PF00291">
    <property type="entry name" value="PALP"/>
    <property type="match status" value="1"/>
</dbReference>
<protein>
    <recommendedName>
        <fullName evidence="6 13">Tryptophan synthase</fullName>
        <ecNumber evidence="5 13">4.2.1.20</ecNumber>
    </recommendedName>
</protein>
<dbReference type="SUPFAM" id="SSF51366">
    <property type="entry name" value="Ribulose-phoshate binding barrel"/>
    <property type="match status" value="1"/>
</dbReference>
<dbReference type="InterPro" id="IPR036052">
    <property type="entry name" value="TrpB-like_PALP_sf"/>
</dbReference>
<dbReference type="PANTHER" id="PTHR48077:SF3">
    <property type="entry name" value="TRYPTOPHAN SYNTHASE"/>
    <property type="match status" value="1"/>
</dbReference>
<dbReference type="PROSITE" id="PS00168">
    <property type="entry name" value="TRP_SYNTHASE_BETA"/>
    <property type="match status" value="1"/>
</dbReference>
<reference evidence="16 17" key="1">
    <citation type="journal article" date="2023" name="IMA Fungus">
        <title>Comparative genomic study of the Penicillium genus elucidates a diverse pangenome and 15 lateral gene transfer events.</title>
        <authorList>
            <person name="Petersen C."/>
            <person name="Sorensen T."/>
            <person name="Nielsen M.R."/>
            <person name="Sondergaard T.E."/>
            <person name="Sorensen J.L."/>
            <person name="Fitzpatrick D.A."/>
            <person name="Frisvad J.C."/>
            <person name="Nielsen K.L."/>
        </authorList>
    </citation>
    <scope>NUCLEOTIDE SEQUENCE [LARGE SCALE GENOMIC DNA]</scope>
    <source>
        <strain evidence="16 17">IBT 35679</strain>
    </source>
</reference>
<keyword evidence="17" id="KW-1185">Reference proteome</keyword>
<dbReference type="InterPro" id="IPR013785">
    <property type="entry name" value="Aldolase_TIM"/>
</dbReference>
<evidence type="ECO:0000256" key="1">
    <source>
        <dbReference type="ARBA" id="ARBA00001933"/>
    </source>
</evidence>
<evidence type="ECO:0000256" key="13">
    <source>
        <dbReference type="RuleBase" id="RU003663"/>
    </source>
</evidence>
<dbReference type="CDD" id="cd04724">
    <property type="entry name" value="Tryptophan_synthase_alpha"/>
    <property type="match status" value="1"/>
</dbReference>
<dbReference type="FunFam" id="3.20.20.70:FF:000151">
    <property type="entry name" value="Tryptophan synthase"/>
    <property type="match status" value="1"/>
</dbReference>
<dbReference type="PANTHER" id="PTHR48077">
    <property type="entry name" value="TRYPTOPHAN SYNTHASE-RELATED"/>
    <property type="match status" value="1"/>
</dbReference>
<dbReference type="NCBIfam" id="TIGR00262">
    <property type="entry name" value="trpA"/>
    <property type="match status" value="1"/>
</dbReference>
<dbReference type="InterPro" id="IPR006654">
    <property type="entry name" value="Trp_synth_beta"/>
</dbReference>
<dbReference type="Gene3D" id="3.20.20.70">
    <property type="entry name" value="Aldolase class I"/>
    <property type="match status" value="1"/>
</dbReference>
<dbReference type="GO" id="GO:0004834">
    <property type="term" value="F:tryptophan synthase activity"/>
    <property type="evidence" value="ECO:0007669"/>
    <property type="project" value="UniProtKB-EC"/>
</dbReference>
<dbReference type="InterPro" id="IPR002028">
    <property type="entry name" value="Trp_synthase_suA"/>
</dbReference>
<dbReference type="HAMAP" id="MF_00133">
    <property type="entry name" value="Trp_synth_beta"/>
    <property type="match status" value="1"/>
</dbReference>
<dbReference type="InterPro" id="IPR023026">
    <property type="entry name" value="Trp_synth_beta/beta-like"/>
</dbReference>
<keyword evidence="7 13" id="KW-0028">Amino-acid biosynthesis</keyword>
<dbReference type="GO" id="GO:0005737">
    <property type="term" value="C:cytoplasm"/>
    <property type="evidence" value="ECO:0007669"/>
    <property type="project" value="TreeGrafter"/>
</dbReference>
<comment type="similarity">
    <text evidence="3">In the C-terminal section; belongs to the TrpB family.</text>
</comment>
<sequence>MEAIKQVFARCKDEQRAALITYMTAGFPTVEETPSIMLAMQAGGADIIELGIPFTDPLTDGTTIQNSNAVALQYGVRIPTMLSMVREARSLGLTTPVMFMGYYNPLRAYGEEKIIRDCRDAGVNGFIIVDLPPEEALRFRELCRRDGLSYIPLVAPATPDSRMKMLCEIADSFIYVASRMGVTGATKSLDQGLDGLLARVHKYTENRIPAVVGFGINTREHFINVAKIAQGVVIGSKIITVARDAEPGTAAEKVKDYCMYVSGRKEARKLEVPASTATPTSVPSAGETHIPAQTDTPETSTTDDYMRFGQFGGQYVPEALMECLTELETGFENAKADPAFWAEIRSYAAYANRPSSLHLASRLTAHAGGARIWLKREDLNHTGSHKINNALGQIILARRLGKTAIIAETGAGQHGVATATLCALFGMKCTIFMGAEDVRRQALNVFRIRLLGATVIPVPGAHEGEKGTLRDAVNAAFRTWVTDLKTTHFVIGSAFGPYPYPTIVRTLQSVIGEETRSQFMEEMDGKLPDALVACVGGGSNAAGMFYPFLKDEGVAFVGVEAGGDGIDAGRHAATLGRGSVGVLHGVRTYVLQDDDGQITSTHSVSAGLDYPGVGPELSAWKDSGRARFIAATDEDALDAFQLLSQTEGIIPALESSHAVAGAVRIAKELGPNKDIVICLSGRGDKDVQTVAAMLPSLMPEGV</sequence>
<dbReference type="EC" id="4.2.1.20" evidence="5 13"/>
<comment type="similarity">
    <text evidence="4">In the N-terminal section; belongs to the TrpA family.</text>
</comment>
<dbReference type="FunFam" id="3.40.50.1100:FF:000004">
    <property type="entry name" value="Tryptophan synthase beta chain"/>
    <property type="match status" value="1"/>
</dbReference>
<evidence type="ECO:0000256" key="5">
    <source>
        <dbReference type="ARBA" id="ARBA00012043"/>
    </source>
</evidence>
<accession>A0AAD6CQM2</accession>
<evidence type="ECO:0000313" key="16">
    <source>
        <dbReference type="EMBL" id="KAJ5533200.1"/>
    </source>
</evidence>
<keyword evidence="10 13" id="KW-0057">Aromatic amino acid biosynthesis</keyword>
<evidence type="ECO:0000256" key="12">
    <source>
        <dbReference type="ARBA" id="ARBA00049047"/>
    </source>
</evidence>
<evidence type="ECO:0000256" key="2">
    <source>
        <dbReference type="ARBA" id="ARBA00004733"/>
    </source>
</evidence>
<comment type="caution">
    <text evidence="16">The sequence shown here is derived from an EMBL/GenBank/DDBJ whole genome shotgun (WGS) entry which is preliminary data.</text>
</comment>